<dbReference type="OrthoDB" id="4953895at2759"/>
<dbReference type="InterPro" id="IPR032088">
    <property type="entry name" value="SAT"/>
</dbReference>
<dbReference type="Proteomes" id="UP000054481">
    <property type="component" value="Unassembled WGS sequence"/>
</dbReference>
<sequence length="117" mass="13661">MADHFKLYLFGDQTYDIQPRLKTLLLNKSNPVLDGFLSKALDAIQLEIETLRHASLHNVPRFTTVYELVSWNQMTEKRCIALDMAITCLYHLGAFMARRLVSRRELYGKEEKVTKKE</sequence>
<dbReference type="Pfam" id="PF16073">
    <property type="entry name" value="SAT"/>
    <property type="match status" value="1"/>
</dbReference>
<dbReference type="EMBL" id="KQ030644">
    <property type="protein sequence ID" value="KJZ70159.1"/>
    <property type="molecule type" value="Genomic_DNA"/>
</dbReference>
<proteinExistence type="predicted"/>
<accession>A0A0F8A2B0</accession>
<evidence type="ECO:0000313" key="2">
    <source>
        <dbReference type="EMBL" id="KJZ70159.1"/>
    </source>
</evidence>
<feature type="domain" description="Starter acyltransferase (SAT)" evidence="1">
    <location>
        <begin position="8"/>
        <end position="104"/>
    </location>
</feature>
<gene>
    <name evidence="2" type="ORF">HIM_10466</name>
</gene>
<protein>
    <recommendedName>
        <fullName evidence="1">Starter acyltransferase (SAT) domain-containing protein</fullName>
    </recommendedName>
</protein>
<evidence type="ECO:0000259" key="1">
    <source>
        <dbReference type="Pfam" id="PF16073"/>
    </source>
</evidence>
<dbReference type="AlphaFoldDB" id="A0A0F8A2B0"/>
<reference evidence="2 3" key="1">
    <citation type="journal article" date="2014" name="Genome Biol. Evol.">
        <title>Comparative genomics and transcriptomics analyses reveal divergent lifestyle features of nematode endoparasitic fungus Hirsutella minnesotensis.</title>
        <authorList>
            <person name="Lai Y."/>
            <person name="Liu K."/>
            <person name="Zhang X."/>
            <person name="Zhang X."/>
            <person name="Li K."/>
            <person name="Wang N."/>
            <person name="Shu C."/>
            <person name="Wu Y."/>
            <person name="Wang C."/>
            <person name="Bushley K.E."/>
            <person name="Xiang M."/>
            <person name="Liu X."/>
        </authorList>
    </citation>
    <scope>NUCLEOTIDE SEQUENCE [LARGE SCALE GENOMIC DNA]</scope>
    <source>
        <strain evidence="2 3">3608</strain>
    </source>
</reference>
<organism evidence="2 3">
    <name type="scientific">Hirsutella minnesotensis 3608</name>
    <dbReference type="NCBI Taxonomy" id="1043627"/>
    <lineage>
        <taxon>Eukaryota</taxon>
        <taxon>Fungi</taxon>
        <taxon>Dikarya</taxon>
        <taxon>Ascomycota</taxon>
        <taxon>Pezizomycotina</taxon>
        <taxon>Sordariomycetes</taxon>
        <taxon>Hypocreomycetidae</taxon>
        <taxon>Hypocreales</taxon>
        <taxon>Ophiocordycipitaceae</taxon>
        <taxon>Hirsutella</taxon>
    </lineage>
</organism>
<evidence type="ECO:0000313" key="3">
    <source>
        <dbReference type="Proteomes" id="UP000054481"/>
    </source>
</evidence>
<name>A0A0F8A2B0_9HYPO</name>
<keyword evidence="3" id="KW-1185">Reference proteome</keyword>